<comment type="caution">
    <text evidence="2">The sequence shown here is derived from an EMBL/GenBank/DDBJ whole genome shotgun (WGS) entry which is preliminary data.</text>
</comment>
<dbReference type="Proteomes" id="UP000605148">
    <property type="component" value="Unassembled WGS sequence"/>
</dbReference>
<feature type="chain" id="PRO_5037482482" evidence="1">
    <location>
        <begin position="25"/>
        <end position="210"/>
    </location>
</feature>
<keyword evidence="1" id="KW-0732">Signal</keyword>
<gene>
    <name evidence="2" type="ORF">GCM10011316_26090</name>
</gene>
<sequence length="210" mass="23003">MRHTLAKTAILTAVLGCVTTSVMAKDWIETVEVKRDGIDTIPIEVSANATKYTGIKSGSHKFLLRLHARATSGERIVAMKVGSFKGVRYFEADGNHWSKSFANREIGGGSKRTVSVSFAPTIPVNKIRWQGWDPREACALNLDKKIKSGMSRSEALSKTWTVSAKAYFELDAVAARKNKAAPGQWNMKSTTTQRAGNTYDVAVKCLPAPR</sequence>
<dbReference type="RefSeq" id="WP_150496524.1">
    <property type="nucleotide sequence ID" value="NZ_BMFA01000007.1"/>
</dbReference>
<keyword evidence="3" id="KW-1185">Reference proteome</keyword>
<name>A0A916X2B4_9HYPH</name>
<dbReference type="AlphaFoldDB" id="A0A916X2B4"/>
<accession>A0A916X2B4</accession>
<proteinExistence type="predicted"/>
<evidence type="ECO:0000313" key="3">
    <source>
        <dbReference type="Proteomes" id="UP000605148"/>
    </source>
</evidence>
<reference evidence="2" key="2">
    <citation type="submission" date="2020-09" db="EMBL/GenBank/DDBJ databases">
        <authorList>
            <person name="Sun Q."/>
            <person name="Zhou Y."/>
        </authorList>
    </citation>
    <scope>NUCLEOTIDE SEQUENCE</scope>
    <source>
        <strain evidence="2">CGMCC 1.12426</strain>
    </source>
</reference>
<dbReference type="EMBL" id="BMFA01000007">
    <property type="protein sequence ID" value="GGB52825.1"/>
    <property type="molecule type" value="Genomic_DNA"/>
</dbReference>
<protein>
    <submittedName>
        <fullName evidence="2">Uncharacterized protein</fullName>
    </submittedName>
</protein>
<evidence type="ECO:0000313" key="2">
    <source>
        <dbReference type="EMBL" id="GGB52825.1"/>
    </source>
</evidence>
<evidence type="ECO:0000256" key="1">
    <source>
        <dbReference type="SAM" id="SignalP"/>
    </source>
</evidence>
<organism evidence="2 3">
    <name type="scientific">Roseibium aquae</name>
    <dbReference type="NCBI Taxonomy" id="1323746"/>
    <lineage>
        <taxon>Bacteria</taxon>
        <taxon>Pseudomonadati</taxon>
        <taxon>Pseudomonadota</taxon>
        <taxon>Alphaproteobacteria</taxon>
        <taxon>Hyphomicrobiales</taxon>
        <taxon>Stappiaceae</taxon>
        <taxon>Roseibium</taxon>
    </lineage>
</organism>
<reference evidence="2" key="1">
    <citation type="journal article" date="2014" name="Int. J. Syst. Evol. Microbiol.">
        <title>Complete genome sequence of Corynebacterium casei LMG S-19264T (=DSM 44701T), isolated from a smear-ripened cheese.</title>
        <authorList>
            <consortium name="US DOE Joint Genome Institute (JGI-PGF)"/>
            <person name="Walter F."/>
            <person name="Albersmeier A."/>
            <person name="Kalinowski J."/>
            <person name="Ruckert C."/>
        </authorList>
    </citation>
    <scope>NUCLEOTIDE SEQUENCE</scope>
    <source>
        <strain evidence="2">CGMCC 1.12426</strain>
    </source>
</reference>
<dbReference type="OrthoDB" id="7676770at2"/>
<feature type="signal peptide" evidence="1">
    <location>
        <begin position="1"/>
        <end position="24"/>
    </location>
</feature>